<protein>
    <recommendedName>
        <fullName evidence="4">Lipoprotein</fullName>
    </recommendedName>
</protein>
<dbReference type="PROSITE" id="PS51257">
    <property type="entry name" value="PROKAR_LIPOPROTEIN"/>
    <property type="match status" value="1"/>
</dbReference>
<dbReference type="Proteomes" id="UP001597034">
    <property type="component" value="Unassembled WGS sequence"/>
</dbReference>
<comment type="caution">
    <text evidence="2">The sequence shown here is derived from an EMBL/GenBank/DDBJ whole genome shotgun (WGS) entry which is preliminary data.</text>
</comment>
<evidence type="ECO:0000256" key="1">
    <source>
        <dbReference type="SAM" id="MobiDB-lite"/>
    </source>
</evidence>
<reference evidence="2 3" key="1">
    <citation type="journal article" date="2019" name="Int. J. Syst. Evol. Microbiol.">
        <title>The Global Catalogue of Microorganisms (GCM) 10K type strain sequencing project: providing services to taxonomists for standard genome sequencing and annotation.</title>
        <authorList>
            <consortium name="The Broad Institute Genomics Platform"/>
            <consortium name="The Broad Institute Genome Sequencing Center for Infectious Disease"/>
            <person name="Wu L."/>
            <person name="Ma J."/>
        </authorList>
    </citation>
    <scope>NUCLEOTIDE SEQUENCE [LARGE SCALE GENOMIC DNA]</scope>
    <source>
        <strain evidence="2 3">CGMCC 1.10390</strain>
    </source>
</reference>
<evidence type="ECO:0000313" key="3">
    <source>
        <dbReference type="Proteomes" id="UP001597034"/>
    </source>
</evidence>
<dbReference type="EMBL" id="JBHUDO010000002">
    <property type="protein sequence ID" value="MFD1646485.1"/>
    <property type="molecule type" value="Genomic_DNA"/>
</dbReference>
<evidence type="ECO:0000313" key="2">
    <source>
        <dbReference type="EMBL" id="MFD1646485.1"/>
    </source>
</evidence>
<sequence length="194" mass="20369">MQRRALLTALATGVASLTGCLKGSLDAAGGQSPDSPADIWGEEPPCPAFGRTADRTVCTGGGHPEPSGVTVALDPPVDAPLRAGKPFIVTLRPRADVPLTFAPGDWTVRRLGDEGWTDVASGKTPTGFTTVYPDEQYEWRVGVDGAVATTDEATRIGASFDPGRYAFSLTASVGRGWSHGKRIECVVLFAVRGR</sequence>
<name>A0ABD6DJH8_9EURY</name>
<evidence type="ECO:0008006" key="4">
    <source>
        <dbReference type="Google" id="ProtNLM"/>
    </source>
</evidence>
<feature type="region of interest" description="Disordered" evidence="1">
    <location>
        <begin position="27"/>
        <end position="52"/>
    </location>
</feature>
<proteinExistence type="predicted"/>
<keyword evidence="3" id="KW-1185">Reference proteome</keyword>
<gene>
    <name evidence="2" type="ORF">ACFSBL_12415</name>
</gene>
<accession>A0ABD6DJH8</accession>
<organism evidence="2 3">
    <name type="scientific">Haloarchaeobius litoreus</name>
    <dbReference type="NCBI Taxonomy" id="755306"/>
    <lineage>
        <taxon>Archaea</taxon>
        <taxon>Methanobacteriati</taxon>
        <taxon>Methanobacteriota</taxon>
        <taxon>Stenosarchaea group</taxon>
        <taxon>Halobacteria</taxon>
        <taxon>Halobacteriales</taxon>
        <taxon>Halorubellaceae</taxon>
        <taxon>Haloarchaeobius</taxon>
    </lineage>
</organism>
<dbReference type="AlphaFoldDB" id="A0ABD6DJH8"/>
<dbReference type="RefSeq" id="WP_256398000.1">
    <property type="nucleotide sequence ID" value="NZ_JANHJR010000001.1"/>
</dbReference>